<reference evidence="7" key="3">
    <citation type="submission" date="2025-09" db="UniProtKB">
        <authorList>
            <consortium name="Ensembl"/>
        </authorList>
    </citation>
    <scope>IDENTIFICATION</scope>
</reference>
<keyword evidence="8" id="KW-1185">Reference proteome</keyword>
<evidence type="ECO:0000256" key="6">
    <source>
        <dbReference type="SAM" id="MobiDB-lite"/>
    </source>
</evidence>
<evidence type="ECO:0000256" key="4">
    <source>
        <dbReference type="ARBA" id="ARBA00040624"/>
    </source>
</evidence>
<dbReference type="PROSITE" id="PS50005">
    <property type="entry name" value="TPR"/>
    <property type="match status" value="1"/>
</dbReference>
<feature type="region of interest" description="Disordered" evidence="6">
    <location>
        <begin position="1"/>
        <end position="46"/>
    </location>
</feature>
<dbReference type="InParanoid" id="H3AEP7"/>
<dbReference type="InterPro" id="IPR011990">
    <property type="entry name" value="TPR-like_helical_dom_sf"/>
</dbReference>
<feature type="repeat" description="TPR" evidence="5">
    <location>
        <begin position="172"/>
        <end position="205"/>
    </location>
</feature>
<keyword evidence="2 5" id="KW-0802">TPR repeat</keyword>
<dbReference type="eggNOG" id="ENOG502RXZG">
    <property type="taxonomic scope" value="Eukaryota"/>
</dbReference>
<accession>H3AEP7</accession>
<reference evidence="8" key="1">
    <citation type="submission" date="2011-08" db="EMBL/GenBank/DDBJ databases">
        <title>The draft genome of Latimeria chalumnae.</title>
        <authorList>
            <person name="Di Palma F."/>
            <person name="Alfoldi J."/>
            <person name="Johnson J."/>
            <person name="Berlin A."/>
            <person name="Gnerre S."/>
            <person name="Jaffe D."/>
            <person name="MacCallum I."/>
            <person name="Young S."/>
            <person name="Walker B.J."/>
            <person name="Lander E."/>
            <person name="Lindblad-Toh K."/>
        </authorList>
    </citation>
    <scope>NUCLEOTIDE SEQUENCE [LARGE SCALE GENOMIC DNA]</scope>
    <source>
        <strain evidence="8">Wild caught</strain>
    </source>
</reference>
<dbReference type="SMART" id="SM00028">
    <property type="entry name" value="TPR"/>
    <property type="match status" value="3"/>
</dbReference>
<dbReference type="InterPro" id="IPR019734">
    <property type="entry name" value="TPR_rpt"/>
</dbReference>
<dbReference type="STRING" id="7897.ENSLACP00000008118"/>
<protein>
    <recommendedName>
        <fullName evidence="4">Tetratricopeptide repeat protein 9C</fullName>
    </recommendedName>
</protein>
<gene>
    <name evidence="7" type="primary">LOC102362896</name>
</gene>
<dbReference type="Ensembl" id="ENSLACT00000008184.1">
    <property type="protein sequence ID" value="ENSLACP00000008118.1"/>
    <property type="gene ID" value="ENSLACG00000007187.2"/>
</dbReference>
<evidence type="ECO:0000256" key="3">
    <source>
        <dbReference type="ARBA" id="ARBA00034486"/>
    </source>
</evidence>
<evidence type="ECO:0000313" key="8">
    <source>
        <dbReference type="Proteomes" id="UP000008672"/>
    </source>
</evidence>
<dbReference type="PANTHER" id="PTHR11242:SF14">
    <property type="entry name" value="TETRATRICOPEPTIDE REPEAT PROTEIN 9C"/>
    <property type="match status" value="1"/>
</dbReference>
<dbReference type="FunCoup" id="H3AEP7">
    <property type="interactions" value="2184"/>
</dbReference>
<sequence length="220" mass="24781">MQHNMNQKVLSVRVAPSPPPRSGTPGSQWCSPPSSSPGQRGQWNHGQVNPVERVEPSSQSCMGDVTSRIEQALHYKAEGNQCYREGHYQRAIGRYHRALMQLRGLETDAPSPLQAFGAEKVKLSKEQTELIEDTQATCYNNLAACLLQAEEVNYERVKDYSLKVLQKQPENVKALYRAGVAFHHLGDQERALHYLTKAARRLPNDANVKKYLQLTESKLN</sequence>
<comment type="similarity">
    <text evidence="3">Belongs to the TTC9 family.</text>
</comment>
<dbReference type="Gene3D" id="1.25.40.10">
    <property type="entry name" value="Tetratricopeptide repeat domain"/>
    <property type="match status" value="1"/>
</dbReference>
<dbReference type="AlphaFoldDB" id="H3AEP7"/>
<dbReference type="HOGENOM" id="CLU_100621_0_0_1"/>
<feature type="compositionally biased region" description="Low complexity" evidence="6">
    <location>
        <begin position="23"/>
        <end position="37"/>
    </location>
</feature>
<reference evidence="7" key="2">
    <citation type="submission" date="2025-08" db="UniProtKB">
        <authorList>
            <consortium name="Ensembl"/>
        </authorList>
    </citation>
    <scope>IDENTIFICATION</scope>
</reference>
<dbReference type="EMBL" id="AFYH01015702">
    <property type="status" value="NOT_ANNOTATED_CDS"/>
    <property type="molecule type" value="Genomic_DNA"/>
</dbReference>
<dbReference type="EMBL" id="AFYH01015703">
    <property type="status" value="NOT_ANNOTATED_CDS"/>
    <property type="molecule type" value="Genomic_DNA"/>
</dbReference>
<evidence type="ECO:0000313" key="7">
    <source>
        <dbReference type="Ensembl" id="ENSLACP00000008118.1"/>
    </source>
</evidence>
<dbReference type="GeneTree" id="ENSGT00940000161494"/>
<evidence type="ECO:0000256" key="1">
    <source>
        <dbReference type="ARBA" id="ARBA00022737"/>
    </source>
</evidence>
<evidence type="ECO:0000256" key="5">
    <source>
        <dbReference type="PROSITE-ProRule" id="PRU00339"/>
    </source>
</evidence>
<dbReference type="SUPFAM" id="SSF48452">
    <property type="entry name" value="TPR-like"/>
    <property type="match status" value="1"/>
</dbReference>
<name>H3AEP7_LATCH</name>
<dbReference type="PANTHER" id="PTHR11242">
    <property type="entry name" value="ARYL HYDROCARBON RECEPTOR INTERACTING PROTEIN RELATED"/>
    <property type="match status" value="1"/>
</dbReference>
<dbReference type="Bgee" id="ENSLACG00000007187">
    <property type="expression patterns" value="Expressed in chordate pharynx and 3 other cell types or tissues"/>
</dbReference>
<dbReference type="InterPro" id="IPR039663">
    <property type="entry name" value="AIP/AIPL1/TTC9"/>
</dbReference>
<keyword evidence="1" id="KW-0677">Repeat</keyword>
<dbReference type="Proteomes" id="UP000008672">
    <property type="component" value="Unassembled WGS sequence"/>
</dbReference>
<organism evidence="7 8">
    <name type="scientific">Latimeria chalumnae</name>
    <name type="common">Coelacanth</name>
    <dbReference type="NCBI Taxonomy" id="7897"/>
    <lineage>
        <taxon>Eukaryota</taxon>
        <taxon>Metazoa</taxon>
        <taxon>Chordata</taxon>
        <taxon>Craniata</taxon>
        <taxon>Vertebrata</taxon>
        <taxon>Euteleostomi</taxon>
        <taxon>Coelacanthiformes</taxon>
        <taxon>Coelacanthidae</taxon>
        <taxon>Latimeria</taxon>
    </lineage>
</organism>
<proteinExistence type="inferred from homology"/>
<evidence type="ECO:0000256" key="2">
    <source>
        <dbReference type="ARBA" id="ARBA00022803"/>
    </source>
</evidence>